<dbReference type="InterPro" id="IPR000477">
    <property type="entry name" value="RT_dom"/>
</dbReference>
<dbReference type="EC" id="3.1.3.1" evidence="1"/>
<dbReference type="GO" id="GO:0046872">
    <property type="term" value="F:metal ion binding"/>
    <property type="evidence" value="ECO:0007669"/>
    <property type="project" value="UniProtKB-KW"/>
</dbReference>
<dbReference type="InterPro" id="IPR052560">
    <property type="entry name" value="RdDP_mobile_element"/>
</dbReference>
<name>A0A8S4DPW2_PLUXY</name>
<evidence type="ECO:0000256" key="2">
    <source>
        <dbReference type="PIRSR" id="PIRSR601952-2"/>
    </source>
</evidence>
<dbReference type="SUPFAM" id="SSF56219">
    <property type="entry name" value="DNase I-like"/>
    <property type="match status" value="1"/>
</dbReference>
<dbReference type="InterPro" id="IPR001952">
    <property type="entry name" value="Alkaline_phosphatase"/>
</dbReference>
<proteinExistence type="predicted"/>
<dbReference type="Proteomes" id="UP000653454">
    <property type="component" value="Unassembled WGS sequence"/>
</dbReference>
<dbReference type="AlphaFoldDB" id="A0A8S4DPW2"/>
<dbReference type="PANTHER" id="PTHR36688:SF2">
    <property type="entry name" value="ENDONUCLEASE_EXONUCLEASE_PHOSPHATASE DOMAIN-CONTAINING PROTEIN"/>
    <property type="match status" value="1"/>
</dbReference>
<evidence type="ECO:0000313" key="6">
    <source>
        <dbReference type="Proteomes" id="UP000653454"/>
    </source>
</evidence>
<dbReference type="EMBL" id="CAJHNJ030000007">
    <property type="protein sequence ID" value="CAG9103079.1"/>
    <property type="molecule type" value="Genomic_DNA"/>
</dbReference>
<feature type="binding site" evidence="2">
    <location>
        <position position="817"/>
    </location>
    <ligand>
        <name>Zn(2+)</name>
        <dbReference type="ChEBI" id="CHEBI:29105"/>
        <label>2</label>
    </ligand>
</feature>
<gene>
    <name evidence="5" type="ORF">PLXY2_LOCUS2913</name>
</gene>
<feature type="domain" description="Endonuclease/exonuclease/phosphatase" evidence="4">
    <location>
        <begin position="99"/>
        <end position="212"/>
    </location>
</feature>
<evidence type="ECO:0000259" key="3">
    <source>
        <dbReference type="Pfam" id="PF00078"/>
    </source>
</evidence>
<evidence type="ECO:0000256" key="1">
    <source>
        <dbReference type="ARBA" id="ARBA00012647"/>
    </source>
</evidence>
<reference evidence="5" key="1">
    <citation type="submission" date="2020-11" db="EMBL/GenBank/DDBJ databases">
        <authorList>
            <person name="Whiteford S."/>
        </authorList>
    </citation>
    <scope>NUCLEOTIDE SEQUENCE</scope>
</reference>
<dbReference type="PANTHER" id="PTHR36688">
    <property type="entry name" value="ENDO/EXONUCLEASE/PHOSPHATASE DOMAIN-CONTAINING PROTEIN"/>
    <property type="match status" value="1"/>
</dbReference>
<accession>A0A8S4DPW2</accession>
<dbReference type="InterPro" id="IPR017850">
    <property type="entry name" value="Alkaline_phosphatase_core_sf"/>
</dbReference>
<dbReference type="Pfam" id="PF00245">
    <property type="entry name" value="Alk_phosphatase"/>
    <property type="match status" value="1"/>
</dbReference>
<dbReference type="InterPro" id="IPR036691">
    <property type="entry name" value="Endo/exonu/phosph_ase_sf"/>
</dbReference>
<organism evidence="5 6">
    <name type="scientific">Plutella xylostella</name>
    <name type="common">Diamondback moth</name>
    <name type="synonym">Plutella maculipennis</name>
    <dbReference type="NCBI Taxonomy" id="51655"/>
    <lineage>
        <taxon>Eukaryota</taxon>
        <taxon>Metazoa</taxon>
        <taxon>Ecdysozoa</taxon>
        <taxon>Arthropoda</taxon>
        <taxon>Hexapoda</taxon>
        <taxon>Insecta</taxon>
        <taxon>Pterygota</taxon>
        <taxon>Neoptera</taxon>
        <taxon>Endopterygota</taxon>
        <taxon>Lepidoptera</taxon>
        <taxon>Glossata</taxon>
        <taxon>Ditrysia</taxon>
        <taxon>Yponomeutoidea</taxon>
        <taxon>Plutellidae</taxon>
        <taxon>Plutella</taxon>
    </lineage>
</organism>
<dbReference type="InterPro" id="IPR005135">
    <property type="entry name" value="Endo/exonuclease/phosphatase"/>
</dbReference>
<comment type="caution">
    <text evidence="5">The sequence shown here is derived from an EMBL/GenBank/DDBJ whole genome shotgun (WGS) entry which is preliminary data.</text>
</comment>
<dbReference type="SUPFAM" id="SSF56672">
    <property type="entry name" value="DNA/RNA polymerases"/>
    <property type="match status" value="1"/>
</dbReference>
<dbReference type="Gene3D" id="3.40.720.10">
    <property type="entry name" value="Alkaline Phosphatase, subunit A"/>
    <property type="match status" value="1"/>
</dbReference>
<keyword evidence="6" id="KW-1185">Reference proteome</keyword>
<evidence type="ECO:0000259" key="4">
    <source>
        <dbReference type="Pfam" id="PF14529"/>
    </source>
</evidence>
<keyword evidence="2" id="KW-0479">Metal-binding</keyword>
<sequence length="866" mass="97537">MLGFFNANSLKDQKEQIHKFLNDHHIDILLVQETFLKPHMKNPNISNYKIIRHDRLSATLGGTLIYYRSGLHVCCVNTPELVSLEASVCRLAMTGHPDLYIASCYQPSGKVIKTEDLKSLLDMGNNVILAGDFNSKHKSFNCRVNNPNGYILFNFMDEYMFDVVAPMEPTHYPFNPEHQPDILDIALLKNISLSLNKLEVIHELDSDHRPVILGLGDANSLFSPTKTITNWDRLSQRLGSASPSDIANLPSQINSTVEIDTAINALSGHLQTVITDCTRRVPAMTPHRWRLPDDMKALLRAKHAATRAHDLFPSRENKDRLRSLHLKCKSRMKALRSERWDSLLDDIRPTHTAFWRLTRALKSDTVVDMPPLSKPDNSLAFDDDEKAECLALSLEAQCSPSEEHPDSTFIQVVDEEVGRRVSLPPVDSLDLVTVSEVKLVIKDLHCKKAPGSDGVSNRVLKNLSASLILLLVTIFNSAMANCYFPDLWKIADVIGIHKTGKARNLPSSYRPISLLISLGKVYERLLSDRLKKIAYAQGLIPNEQFGFRAQHSCVNQVHRITEYILDCFHRKRPKGTAALFFDIAKAFDKVWHNGLIFKLFTLGIPDRHTHVSLALYADDTAIYLRDRFKGKVQHGHLQSATNALGEWFRKSRMEVNPEKSTAVYFSRALRRPNTAPQPNITLFGKPIPWSDHVKYLGVTFDSRLSFASHIRRYLKVSSNRYFDQAVNHTNPLISQPANYHVFPEFKQRRRRPRHVLCDPDDEITVHPGEGLTLGLGLLPVRIVGLGSFSTKTGTIPASGTFLAGSHHLHLVIIRETHGGEDVAVFARGPWAHLFTGNYEQNYLPHALAFAACIGDGFTACNSQYSF</sequence>
<feature type="domain" description="Reverse transcriptase" evidence="3">
    <location>
        <begin position="496"/>
        <end position="607"/>
    </location>
</feature>
<feature type="domain" description="Reverse transcriptase" evidence="3">
    <location>
        <begin position="610"/>
        <end position="700"/>
    </location>
</feature>
<dbReference type="Pfam" id="PF14529">
    <property type="entry name" value="Exo_endo_phos_2"/>
    <property type="match status" value="1"/>
</dbReference>
<dbReference type="GO" id="GO:0004035">
    <property type="term" value="F:alkaline phosphatase activity"/>
    <property type="evidence" value="ECO:0007669"/>
    <property type="project" value="UniProtKB-EC"/>
</dbReference>
<comment type="cofactor">
    <cofactor evidence="2">
        <name>Zn(2+)</name>
        <dbReference type="ChEBI" id="CHEBI:29105"/>
    </cofactor>
    <text evidence="2">Binds 2 Zn(2+) ions.</text>
</comment>
<dbReference type="Gene3D" id="3.60.10.10">
    <property type="entry name" value="Endonuclease/exonuclease/phosphatase"/>
    <property type="match status" value="1"/>
</dbReference>
<protein>
    <recommendedName>
        <fullName evidence="1">alkaline phosphatase</fullName>
        <ecNumber evidence="1">3.1.3.1</ecNumber>
    </recommendedName>
</protein>
<dbReference type="SUPFAM" id="SSF53649">
    <property type="entry name" value="Alkaline phosphatase-like"/>
    <property type="match status" value="1"/>
</dbReference>
<dbReference type="CDD" id="cd01650">
    <property type="entry name" value="RT_nLTR_like"/>
    <property type="match status" value="1"/>
</dbReference>
<dbReference type="InterPro" id="IPR043502">
    <property type="entry name" value="DNA/RNA_pol_sf"/>
</dbReference>
<dbReference type="GO" id="GO:0071897">
    <property type="term" value="P:DNA biosynthetic process"/>
    <property type="evidence" value="ECO:0007669"/>
    <property type="project" value="UniProtKB-ARBA"/>
</dbReference>
<evidence type="ECO:0000313" key="5">
    <source>
        <dbReference type="EMBL" id="CAG9103079.1"/>
    </source>
</evidence>
<keyword evidence="2" id="KW-0862">Zinc</keyword>
<dbReference type="Pfam" id="PF00078">
    <property type="entry name" value="RVT_1"/>
    <property type="match status" value="2"/>
</dbReference>